<name>A0AAV1UH30_9STRA</name>
<dbReference type="Proteomes" id="UP001162060">
    <property type="component" value="Unassembled WGS sequence"/>
</dbReference>
<dbReference type="AlphaFoldDB" id="A0AAV1UH30"/>
<sequence length="33" mass="3743">MGGRMRKNGLLLDCEVVLTKANDIYRAEYGVTR</sequence>
<accession>A0AAV1UH30</accession>
<evidence type="ECO:0000313" key="2">
    <source>
        <dbReference type="Proteomes" id="UP001162060"/>
    </source>
</evidence>
<organism evidence="1 2">
    <name type="scientific">Peronospora matthiolae</name>
    <dbReference type="NCBI Taxonomy" id="2874970"/>
    <lineage>
        <taxon>Eukaryota</taxon>
        <taxon>Sar</taxon>
        <taxon>Stramenopiles</taxon>
        <taxon>Oomycota</taxon>
        <taxon>Peronosporomycetes</taxon>
        <taxon>Peronosporales</taxon>
        <taxon>Peronosporaceae</taxon>
        <taxon>Peronospora</taxon>
    </lineage>
</organism>
<dbReference type="EMBL" id="CAKLBY020000197">
    <property type="protein sequence ID" value="CAK7933954.1"/>
    <property type="molecule type" value="Genomic_DNA"/>
</dbReference>
<gene>
    <name evidence="1" type="ORF">PM001_LOCUS19104</name>
</gene>
<proteinExistence type="predicted"/>
<comment type="caution">
    <text evidence="1">The sequence shown here is derived from an EMBL/GenBank/DDBJ whole genome shotgun (WGS) entry which is preliminary data.</text>
</comment>
<reference evidence="1" key="1">
    <citation type="submission" date="2024-01" db="EMBL/GenBank/DDBJ databases">
        <authorList>
            <person name="Webb A."/>
        </authorList>
    </citation>
    <scope>NUCLEOTIDE SEQUENCE</scope>
    <source>
        <strain evidence="1">Pm1</strain>
    </source>
</reference>
<evidence type="ECO:0000313" key="1">
    <source>
        <dbReference type="EMBL" id="CAK7933954.1"/>
    </source>
</evidence>
<protein>
    <submittedName>
        <fullName evidence="1">Uncharacterized protein</fullName>
    </submittedName>
</protein>